<accession>A0A5E4Z0J1</accession>
<name>A0A5E4Z0J1_9BURK</name>
<dbReference type="EMBL" id="CABPSB010000030">
    <property type="protein sequence ID" value="VVE54639.1"/>
    <property type="molecule type" value="Genomic_DNA"/>
</dbReference>
<protein>
    <submittedName>
        <fullName evidence="1">Uncharacterized protein</fullName>
    </submittedName>
</protein>
<proteinExistence type="predicted"/>
<dbReference type="RefSeq" id="WP_150671399.1">
    <property type="nucleotide sequence ID" value="NZ_CABPSB010000030.1"/>
</dbReference>
<reference evidence="1 2" key="1">
    <citation type="submission" date="2019-08" db="EMBL/GenBank/DDBJ databases">
        <authorList>
            <person name="Peeters C."/>
        </authorList>
    </citation>
    <scope>NUCLEOTIDE SEQUENCE [LARGE SCALE GENOMIC DNA]</scope>
    <source>
        <strain evidence="1 2">LMG 31108</strain>
    </source>
</reference>
<dbReference type="OrthoDB" id="9034301at2"/>
<organism evidence="1 2">
    <name type="scientific">Pandoraea anhela</name>
    <dbReference type="NCBI Taxonomy" id="2508295"/>
    <lineage>
        <taxon>Bacteria</taxon>
        <taxon>Pseudomonadati</taxon>
        <taxon>Pseudomonadota</taxon>
        <taxon>Betaproteobacteria</taxon>
        <taxon>Burkholderiales</taxon>
        <taxon>Burkholderiaceae</taxon>
        <taxon>Pandoraea</taxon>
    </lineage>
</organism>
<sequence>MSVPKMKPAKEKEAEYHKPWFRGALVKDWLTEGEPERYLVHSGNVADIRRASAAVTTIARLVHNSLSEPLMSGGEPLGAPAHLGLLNALEIVGAHLHEVAEHMFEDAKLGAEILGEREPWLARRTE</sequence>
<keyword evidence="2" id="KW-1185">Reference proteome</keyword>
<evidence type="ECO:0000313" key="1">
    <source>
        <dbReference type="EMBL" id="VVE54639.1"/>
    </source>
</evidence>
<gene>
    <name evidence="1" type="ORF">PAN31108_04946</name>
</gene>
<dbReference type="Proteomes" id="UP000406256">
    <property type="component" value="Unassembled WGS sequence"/>
</dbReference>
<dbReference type="AlphaFoldDB" id="A0A5E4Z0J1"/>
<evidence type="ECO:0000313" key="2">
    <source>
        <dbReference type="Proteomes" id="UP000406256"/>
    </source>
</evidence>